<dbReference type="CDD" id="cd17741">
    <property type="entry name" value="BRCT_nibrin"/>
    <property type="match status" value="1"/>
</dbReference>
<dbReference type="STRING" id="307972.A0A2G8K9Z6"/>
<evidence type="ECO:0000256" key="5">
    <source>
        <dbReference type="ARBA" id="ARBA00022763"/>
    </source>
</evidence>
<dbReference type="InterPro" id="IPR013908">
    <property type="entry name" value="Nibrin_C"/>
</dbReference>
<dbReference type="Pfam" id="PF00498">
    <property type="entry name" value="FHA"/>
    <property type="match status" value="1"/>
</dbReference>
<dbReference type="EMBL" id="MRZV01000754">
    <property type="protein sequence ID" value="PIK44793.1"/>
    <property type="molecule type" value="Genomic_DNA"/>
</dbReference>
<dbReference type="AlphaFoldDB" id="A0A2G8K9Z6"/>
<sequence length="716" mass="78015">MEGEILYLSQRDCSIKIEGDQSISRKHALLIVQHPINNVSHPERVPSLELKDSSKYGTLVNGKKMPLGSTVFLKHGDSVTFGALNSNSWRVDYEPMVVACSGVPGRDKQELKRQVSKLGGHILSEWTKDCTLLVMREINVTAKVVGALVTCRNIVTPSFVSECLEALSVEGGSPPDPKRFLPPVVERAINQDESLFEMKSERKTMLQGKTFVFLSQKQHKRLCSVIELAGGTTLLYSPDTCKSTLLQDQHTCVLQSELADHTQAPAAVTQEVENILKRKQLRLIGEAELGLAVLTASTSVYCNPSIAKEGVKLVNCMKDSQFINISTQKVLVTDTQASETSHATTSAGQRGQGKAETVQPKFEIPMQRTLSLSNRKDVKGEGTLMAGSLNSKSISSETDDSEDPFAESARAKRRTIKRLLSPEVAVASSSKSVEESTAKKRIKVEEPSEEASVPSARGTVIATDAQEAVRPVSAGGETAAHPPVKIKEEPQEIAGGHVDANGNHRVAVKRGVTEIVTNDAPVDAVEEEGSQYHVGDSESSQSQWRKNKRRRRLLSEEEDNGHDARVVDESSVSEVSVGGEATTLPSLPGFISKKRRPGALVKEEEGFVFEPDLPKQLVVMEIVSLIVSKPAAKNPGKKSSNGHPVKNYKNFKKSSYAGQRILPQIIGGSDLVVHHHMQSQASQDMFLGDSRSSDIDRAEALADELFSVEPRGRRGR</sequence>
<dbReference type="PANTHER" id="PTHR12162">
    <property type="entry name" value="NIBRIN-RELATED"/>
    <property type="match status" value="1"/>
</dbReference>
<feature type="compositionally biased region" description="Polar residues" evidence="11">
    <location>
        <begin position="340"/>
        <end position="349"/>
    </location>
</feature>
<dbReference type="Pfam" id="PF08599">
    <property type="entry name" value="Nbs1_C"/>
    <property type="match status" value="1"/>
</dbReference>
<dbReference type="GO" id="GO:0030870">
    <property type="term" value="C:Mre11 complex"/>
    <property type="evidence" value="ECO:0007669"/>
    <property type="project" value="InterPro"/>
</dbReference>
<dbReference type="GO" id="GO:0007095">
    <property type="term" value="P:mitotic G2 DNA damage checkpoint signaling"/>
    <property type="evidence" value="ECO:0007669"/>
    <property type="project" value="InterPro"/>
</dbReference>
<dbReference type="Gene3D" id="3.40.50.10980">
    <property type="entry name" value="Nibrin, BRCT2 domain"/>
    <property type="match status" value="1"/>
</dbReference>
<dbReference type="Proteomes" id="UP000230750">
    <property type="component" value="Unassembled WGS sequence"/>
</dbReference>
<feature type="region of interest" description="Disordered" evidence="11">
    <location>
        <begin position="519"/>
        <end position="584"/>
    </location>
</feature>
<keyword evidence="4" id="KW-0158">Chromosome</keyword>
<dbReference type="InterPro" id="IPR040227">
    <property type="entry name" value="Nibrin-rel"/>
</dbReference>
<dbReference type="Pfam" id="PF16508">
    <property type="entry name" value="NIBRIN_BRCT_II"/>
    <property type="match status" value="1"/>
</dbReference>
<evidence type="ECO:0000259" key="12">
    <source>
        <dbReference type="PROSITE" id="PS50006"/>
    </source>
</evidence>
<evidence type="ECO:0000256" key="11">
    <source>
        <dbReference type="SAM" id="MobiDB-lite"/>
    </source>
</evidence>
<dbReference type="SMART" id="SM01348">
    <property type="entry name" value="Nbs1_C"/>
    <property type="match status" value="1"/>
</dbReference>
<name>A0A2G8K9Z6_STIJA</name>
<evidence type="ECO:0000256" key="10">
    <source>
        <dbReference type="ARBA" id="ARBA00044757"/>
    </source>
</evidence>
<evidence type="ECO:0000256" key="8">
    <source>
        <dbReference type="ARBA" id="ARBA00023254"/>
    </source>
</evidence>
<dbReference type="Gene3D" id="3.40.50.10190">
    <property type="entry name" value="BRCT domain"/>
    <property type="match status" value="1"/>
</dbReference>
<feature type="region of interest" description="Disordered" evidence="11">
    <location>
        <begin position="340"/>
        <end position="359"/>
    </location>
</feature>
<evidence type="ECO:0000256" key="1">
    <source>
        <dbReference type="ARBA" id="ARBA00004286"/>
    </source>
</evidence>
<evidence type="ECO:0000313" key="15">
    <source>
        <dbReference type="Proteomes" id="UP000230750"/>
    </source>
</evidence>
<evidence type="ECO:0000256" key="4">
    <source>
        <dbReference type="ARBA" id="ARBA00022454"/>
    </source>
</evidence>
<dbReference type="SUPFAM" id="SSF52113">
    <property type="entry name" value="BRCT domain"/>
    <property type="match status" value="1"/>
</dbReference>
<organism evidence="14 15">
    <name type="scientific">Stichopus japonicus</name>
    <name type="common">Sea cucumber</name>
    <dbReference type="NCBI Taxonomy" id="307972"/>
    <lineage>
        <taxon>Eukaryota</taxon>
        <taxon>Metazoa</taxon>
        <taxon>Echinodermata</taxon>
        <taxon>Eleutherozoa</taxon>
        <taxon>Echinozoa</taxon>
        <taxon>Holothuroidea</taxon>
        <taxon>Aspidochirotacea</taxon>
        <taxon>Aspidochirotida</taxon>
        <taxon>Stichopodidae</taxon>
        <taxon>Apostichopus</taxon>
    </lineage>
</organism>
<dbReference type="GO" id="GO:0000724">
    <property type="term" value="P:double-strand break repair via homologous recombination"/>
    <property type="evidence" value="ECO:0007669"/>
    <property type="project" value="TreeGrafter"/>
</dbReference>
<dbReference type="FunFam" id="3.40.50.10980:FF:000001">
    <property type="entry name" value="Nibrin"/>
    <property type="match status" value="1"/>
</dbReference>
<dbReference type="GO" id="GO:0051321">
    <property type="term" value="P:meiotic cell cycle"/>
    <property type="evidence" value="ECO:0007669"/>
    <property type="project" value="UniProtKB-KW"/>
</dbReference>
<comment type="caution">
    <text evidence="14">The sequence shown here is derived from an EMBL/GenBank/DDBJ whole genome shotgun (WGS) entry which is preliminary data.</text>
</comment>
<evidence type="ECO:0000313" key="14">
    <source>
        <dbReference type="EMBL" id="PIK44793.1"/>
    </source>
</evidence>
<dbReference type="InterPro" id="IPR008984">
    <property type="entry name" value="SMAD_FHA_dom_sf"/>
</dbReference>
<evidence type="ECO:0000256" key="3">
    <source>
        <dbReference type="ARBA" id="ARBA00020013"/>
    </source>
</evidence>
<feature type="compositionally biased region" description="Low complexity" evidence="11">
    <location>
        <begin position="569"/>
        <end position="580"/>
    </location>
</feature>
<feature type="compositionally biased region" description="Basic and acidic residues" evidence="11">
    <location>
        <begin position="432"/>
        <end position="446"/>
    </location>
</feature>
<evidence type="ECO:0000256" key="7">
    <source>
        <dbReference type="ARBA" id="ARBA00023242"/>
    </source>
</evidence>
<keyword evidence="9" id="KW-0131">Cell cycle</keyword>
<dbReference type="Gene3D" id="2.60.200.20">
    <property type="match status" value="1"/>
</dbReference>
<keyword evidence="6" id="KW-0234">DNA repair</keyword>
<proteinExistence type="inferred from homology"/>
<gene>
    <name evidence="14" type="ORF">BSL78_18357</name>
</gene>
<evidence type="ECO:0000259" key="13">
    <source>
        <dbReference type="PROSITE" id="PS50172"/>
    </source>
</evidence>
<dbReference type="InterPro" id="IPR043014">
    <property type="entry name" value="Nibrin_BRCT2_sf"/>
</dbReference>
<dbReference type="PROSITE" id="PS50172">
    <property type="entry name" value="BRCT"/>
    <property type="match status" value="1"/>
</dbReference>
<dbReference type="PROSITE" id="PS50006">
    <property type="entry name" value="FHA_DOMAIN"/>
    <property type="match status" value="1"/>
</dbReference>
<comment type="similarity">
    <text evidence="10">Belongs to the Nibrin family.</text>
</comment>
<keyword evidence="7" id="KW-0539">Nucleus</keyword>
<evidence type="ECO:0000256" key="6">
    <source>
        <dbReference type="ARBA" id="ARBA00023204"/>
    </source>
</evidence>
<dbReference type="FunFam" id="2.60.200.20:FF:000017">
    <property type="entry name" value="Nibrin"/>
    <property type="match status" value="1"/>
</dbReference>
<feature type="domain" description="BRCT" evidence="13">
    <location>
        <begin position="107"/>
        <end position="165"/>
    </location>
</feature>
<accession>A0A2G8K9Z6</accession>
<dbReference type="PANTHER" id="PTHR12162:SF0">
    <property type="entry name" value="NIBRIN"/>
    <property type="match status" value="1"/>
</dbReference>
<dbReference type="Pfam" id="PF16770">
    <property type="entry name" value="RTT107_BRCT_5"/>
    <property type="match status" value="1"/>
</dbReference>
<feature type="domain" description="FHA" evidence="12">
    <location>
        <begin position="5"/>
        <end position="65"/>
    </location>
</feature>
<evidence type="ECO:0000256" key="9">
    <source>
        <dbReference type="ARBA" id="ARBA00023306"/>
    </source>
</evidence>
<reference evidence="14 15" key="1">
    <citation type="journal article" date="2017" name="PLoS Biol.">
        <title>The sea cucumber genome provides insights into morphological evolution and visceral regeneration.</title>
        <authorList>
            <person name="Zhang X."/>
            <person name="Sun L."/>
            <person name="Yuan J."/>
            <person name="Sun Y."/>
            <person name="Gao Y."/>
            <person name="Zhang L."/>
            <person name="Li S."/>
            <person name="Dai H."/>
            <person name="Hamel J.F."/>
            <person name="Liu C."/>
            <person name="Yu Y."/>
            <person name="Liu S."/>
            <person name="Lin W."/>
            <person name="Guo K."/>
            <person name="Jin S."/>
            <person name="Xu P."/>
            <person name="Storey K.B."/>
            <person name="Huan P."/>
            <person name="Zhang T."/>
            <person name="Zhou Y."/>
            <person name="Zhang J."/>
            <person name="Lin C."/>
            <person name="Li X."/>
            <person name="Xing L."/>
            <person name="Huo D."/>
            <person name="Sun M."/>
            <person name="Wang L."/>
            <person name="Mercier A."/>
            <person name="Li F."/>
            <person name="Yang H."/>
            <person name="Xiang J."/>
        </authorList>
    </citation>
    <scope>NUCLEOTIDE SEQUENCE [LARGE SCALE GENOMIC DNA]</scope>
    <source>
        <strain evidence="14">Shaxun</strain>
        <tissue evidence="14">Muscle</tissue>
    </source>
</reference>
<dbReference type="InterPro" id="IPR032429">
    <property type="entry name" value="Nibrin_BRCT2"/>
</dbReference>
<protein>
    <recommendedName>
        <fullName evidence="3">Nibrin</fullName>
    </recommendedName>
</protein>
<dbReference type="OrthoDB" id="552194at2759"/>
<comment type="subcellular location">
    <subcellularLocation>
        <location evidence="1">Chromosome</location>
    </subcellularLocation>
    <subcellularLocation>
        <location evidence="2">Nucleus</location>
        <location evidence="2">PML body</location>
    </subcellularLocation>
</comment>
<dbReference type="InterPro" id="IPR001357">
    <property type="entry name" value="BRCT_dom"/>
</dbReference>
<dbReference type="GO" id="GO:0003684">
    <property type="term" value="F:damaged DNA binding"/>
    <property type="evidence" value="ECO:0007669"/>
    <property type="project" value="TreeGrafter"/>
</dbReference>
<dbReference type="GO" id="GO:0016605">
    <property type="term" value="C:PML body"/>
    <property type="evidence" value="ECO:0007669"/>
    <property type="project" value="UniProtKB-SubCell"/>
</dbReference>
<evidence type="ECO:0000256" key="2">
    <source>
        <dbReference type="ARBA" id="ARBA00004322"/>
    </source>
</evidence>
<feature type="region of interest" description="Disordered" evidence="11">
    <location>
        <begin position="373"/>
        <end position="410"/>
    </location>
</feature>
<dbReference type="InterPro" id="IPR000253">
    <property type="entry name" value="FHA_dom"/>
</dbReference>
<keyword evidence="15" id="KW-1185">Reference proteome</keyword>
<dbReference type="GO" id="GO:0005694">
    <property type="term" value="C:chromosome"/>
    <property type="evidence" value="ECO:0007669"/>
    <property type="project" value="UniProtKB-SubCell"/>
</dbReference>
<keyword evidence="8" id="KW-0469">Meiosis</keyword>
<dbReference type="InterPro" id="IPR036420">
    <property type="entry name" value="BRCT_dom_sf"/>
</dbReference>
<dbReference type="SUPFAM" id="SSF49879">
    <property type="entry name" value="SMAD/FHA domain"/>
    <property type="match status" value="1"/>
</dbReference>
<dbReference type="CDD" id="cd22667">
    <property type="entry name" value="FHA_NBN"/>
    <property type="match status" value="1"/>
</dbReference>
<keyword evidence="5" id="KW-0227">DNA damage</keyword>
<feature type="region of interest" description="Disordered" evidence="11">
    <location>
        <begin position="427"/>
        <end position="456"/>
    </location>
</feature>